<organism evidence="1 2">
    <name type="scientific">Hymenobacter koreensis</name>
    <dbReference type="NCBI Taxonomy" id="1084523"/>
    <lineage>
        <taxon>Bacteria</taxon>
        <taxon>Pseudomonadati</taxon>
        <taxon>Bacteroidota</taxon>
        <taxon>Cytophagia</taxon>
        <taxon>Cytophagales</taxon>
        <taxon>Hymenobacteraceae</taxon>
        <taxon>Hymenobacter</taxon>
    </lineage>
</organism>
<keyword evidence="2" id="KW-1185">Reference proteome</keyword>
<evidence type="ECO:0000313" key="2">
    <source>
        <dbReference type="Proteomes" id="UP001500454"/>
    </source>
</evidence>
<proteinExistence type="predicted"/>
<accession>A0ABP8J0C2</accession>
<comment type="caution">
    <text evidence="1">The sequence shown here is derived from an EMBL/GenBank/DDBJ whole genome shotgun (WGS) entry which is preliminary data.</text>
</comment>
<dbReference type="RefSeq" id="WP_345224159.1">
    <property type="nucleotide sequence ID" value="NZ_BAABHA010000004.1"/>
</dbReference>
<sequence length="1258" mass="139228">MIYTLLATASDLDQWASLLEGKATFPELMRRLIRATSPTLTSLSFPSAEGVQLEGWDGLTAADQPTPFVPAGPVGWELGTDKAQKGKADGDYTTRTRDPLGLVPTDSTFIFCTPRRWGQRKKWSTARGAEQQWRDVRAYDADDLITWLTDAPATHIWLSRLLHKRPAGIQDIESFWLDWAAVTNPPIPAALLLAGRGETRDALHSWLLNPAPTFPLLADTQKEAIALLAAAILALPEAERTAVLARTVVVESPEAWRELTAARQPLLLAPLFRDDEAVASAVRQGHHVFRPLDRTDTLRGAHQPVRLNRQAAAAALQVVGLPDARAELLAGVARRSMAAFRRHRFVQSLHTTAPVWATAANAPVLLAAAFTGAWNENEQQAAADKEVLAGLANQPYEQVRAQLVELAHAPGPPVRLVGTTWYVVDKADVWTLLARFHTPDLLARFTAAALHILGTPLPRYQLPADQQLWANLYGFSAPNSAQLRHEVADTLAFLSAEENTSADLVDMVRHVVRELLSIANQQSHVWSSLARYLPRLAEAAPDELLTGIAAGLRGTPPPILELFEEKKGLLYSSSEHTGLLWALELLAWSPLYLAQATRLLARLTQLDPGGVTSNRPKNSLREIFLPWLPHTTADQAQQMVALDGVIRATPDVGWALSLQLLPVSHTTSFGTHTPAWREWAPAKRPAGISYAVLFAGLEQVSRRVLQLVGTDPARWADLISQLHHLHRPLCSQAIQQLQQLASVSLSEEERLELSTRLRKLISWQRSGKRREADFTADELKQLEKAYNMLLPQTPAKRYGWLFASWPALLSGERYKRSTDEYEVKINAARDAAINTLLTTTSLAEVAQLMHQVEAPQFLGARLGVRTDLTGQQKDELLLQFLGSANAREFHFARGLAIEYRLTHQDPWDWATAEVRRQSATWSPAQQAAWLETLPDNPTTWALAAELGPETERHYWLLATPYGIKTDDCPQAFAAFLQHGRPKAAVHTLHLHPQAAVPTDQLTTALEQVLTSGSESEPALHISPDEWPDMVARLADAPDADHSRVARLEFAFLRTHTGDQPQAKLLYQELTRRPEFFVELLSMYTFSKDRSNPPTAEGEMGANAYLLLRSWNTIPGLDSDGTADAAYLLDWVAKAQAACAAADRAIIGEEAIGQMLSYAPVGTDGIWPHEIVRSVLETGNENIERGLLMGKRNSRGFTWRAAYTGGDQEREIAASYHAAATQLAVDWPLTAATLRHMAEDYVRDARREDEEAALHQDLE</sequence>
<dbReference type="EMBL" id="BAABHA010000004">
    <property type="protein sequence ID" value="GAA4382139.1"/>
    <property type="molecule type" value="Genomic_DNA"/>
</dbReference>
<dbReference type="Proteomes" id="UP001500454">
    <property type="component" value="Unassembled WGS sequence"/>
</dbReference>
<protein>
    <submittedName>
        <fullName evidence="1">Uncharacterized protein</fullName>
    </submittedName>
</protein>
<name>A0ABP8J0C2_9BACT</name>
<gene>
    <name evidence="1" type="ORF">GCM10023186_22190</name>
</gene>
<reference evidence="2" key="1">
    <citation type="journal article" date="2019" name="Int. J. Syst. Evol. Microbiol.">
        <title>The Global Catalogue of Microorganisms (GCM) 10K type strain sequencing project: providing services to taxonomists for standard genome sequencing and annotation.</title>
        <authorList>
            <consortium name="The Broad Institute Genomics Platform"/>
            <consortium name="The Broad Institute Genome Sequencing Center for Infectious Disease"/>
            <person name="Wu L."/>
            <person name="Ma J."/>
        </authorList>
    </citation>
    <scope>NUCLEOTIDE SEQUENCE [LARGE SCALE GENOMIC DNA]</scope>
    <source>
        <strain evidence="2">JCM 17924</strain>
    </source>
</reference>
<evidence type="ECO:0000313" key="1">
    <source>
        <dbReference type="EMBL" id="GAA4382139.1"/>
    </source>
</evidence>